<dbReference type="PROSITE" id="PS51450">
    <property type="entry name" value="LRR"/>
    <property type="match status" value="1"/>
</dbReference>
<feature type="domain" description="Protein kinase" evidence="23">
    <location>
        <begin position="1830"/>
        <end position="2079"/>
    </location>
</feature>
<keyword evidence="25" id="KW-1185">Reference proteome</keyword>
<organism evidence="24">
    <name type="scientific">Oryza nivara</name>
    <name type="common">Indian wild rice</name>
    <name type="synonym">Oryza sativa f. spontanea</name>
    <dbReference type="NCBI Taxonomy" id="4536"/>
    <lineage>
        <taxon>Eukaryota</taxon>
        <taxon>Viridiplantae</taxon>
        <taxon>Streptophyta</taxon>
        <taxon>Embryophyta</taxon>
        <taxon>Tracheophyta</taxon>
        <taxon>Spermatophyta</taxon>
        <taxon>Magnoliopsida</taxon>
        <taxon>Liliopsida</taxon>
        <taxon>Poales</taxon>
        <taxon>Poaceae</taxon>
        <taxon>BOP clade</taxon>
        <taxon>Oryzoideae</taxon>
        <taxon>Oryzeae</taxon>
        <taxon>Oryzinae</taxon>
        <taxon>Oryza</taxon>
    </lineage>
</organism>
<evidence type="ECO:0000256" key="11">
    <source>
        <dbReference type="ARBA" id="ARBA00022737"/>
    </source>
</evidence>
<keyword evidence="15 22" id="KW-1133">Transmembrane helix</keyword>
<dbReference type="InterPro" id="IPR008271">
    <property type="entry name" value="Ser/Thr_kinase_AS"/>
</dbReference>
<keyword evidence="5" id="KW-0723">Serine/threonine-protein kinase</keyword>
<dbReference type="InterPro" id="IPR013210">
    <property type="entry name" value="LRR_N_plant-typ"/>
</dbReference>
<dbReference type="InterPro" id="IPR032675">
    <property type="entry name" value="LRR_dom_sf"/>
</dbReference>
<evidence type="ECO:0000256" key="8">
    <source>
        <dbReference type="ARBA" id="ARBA00022679"/>
    </source>
</evidence>
<keyword evidence="11" id="KW-0677">Repeat</keyword>
<keyword evidence="7" id="KW-0433">Leucine-rich repeat</keyword>
<dbReference type="FunFam" id="1.10.510.10:FF:000358">
    <property type="entry name" value="Putative leucine-rich repeat receptor-like serine/threonine-protein kinase"/>
    <property type="match status" value="2"/>
</dbReference>
<dbReference type="InterPro" id="IPR003591">
    <property type="entry name" value="Leu-rich_rpt_typical-subtyp"/>
</dbReference>
<evidence type="ECO:0000256" key="21">
    <source>
        <dbReference type="PROSITE-ProRule" id="PRU10141"/>
    </source>
</evidence>
<keyword evidence="6" id="KW-0597">Phosphoprotein</keyword>
<dbReference type="GO" id="GO:0005524">
    <property type="term" value="F:ATP binding"/>
    <property type="evidence" value="ECO:0007669"/>
    <property type="project" value="UniProtKB-UniRule"/>
</dbReference>
<dbReference type="InterPro" id="IPR001245">
    <property type="entry name" value="Ser-Thr/Tyr_kinase_cat_dom"/>
</dbReference>
<evidence type="ECO:0000256" key="6">
    <source>
        <dbReference type="ARBA" id="ARBA00022553"/>
    </source>
</evidence>
<comment type="subcellular location">
    <subcellularLocation>
        <location evidence="1">Cell membrane</location>
        <topology evidence="1">Single-pass type I membrane protein</topology>
    </subcellularLocation>
</comment>
<dbReference type="PROSITE" id="PS50011">
    <property type="entry name" value="PROTEIN_KINASE_DOM"/>
    <property type="match status" value="2"/>
</dbReference>
<protein>
    <recommendedName>
        <fullName evidence="3">non-specific serine/threonine protein kinase</fullName>
        <ecNumber evidence="3">2.7.11.1</ecNumber>
    </recommendedName>
</protein>
<dbReference type="FunFam" id="3.80.10.10:FF:000095">
    <property type="entry name" value="LRR receptor-like serine/threonine-protein kinase GSO1"/>
    <property type="match status" value="1"/>
</dbReference>
<dbReference type="EnsemblPlants" id="ONIVA11G22800.1">
    <property type="protein sequence ID" value="ONIVA11G22800.1"/>
    <property type="gene ID" value="ONIVA11G22800"/>
</dbReference>
<comment type="catalytic activity">
    <reaction evidence="19">
        <text>L-threonyl-[protein] + ATP = O-phospho-L-threonyl-[protein] + ADP + H(+)</text>
        <dbReference type="Rhea" id="RHEA:46608"/>
        <dbReference type="Rhea" id="RHEA-COMP:11060"/>
        <dbReference type="Rhea" id="RHEA-COMP:11605"/>
        <dbReference type="ChEBI" id="CHEBI:15378"/>
        <dbReference type="ChEBI" id="CHEBI:30013"/>
        <dbReference type="ChEBI" id="CHEBI:30616"/>
        <dbReference type="ChEBI" id="CHEBI:61977"/>
        <dbReference type="ChEBI" id="CHEBI:456216"/>
        <dbReference type="EC" id="2.7.11.1"/>
    </reaction>
</comment>
<keyword evidence="12 21" id="KW-0547">Nucleotide-binding</keyword>
<evidence type="ECO:0000256" key="18">
    <source>
        <dbReference type="ARBA" id="ARBA00023180"/>
    </source>
</evidence>
<dbReference type="FunFam" id="3.80.10.10:FF:000041">
    <property type="entry name" value="LRR receptor-like serine/threonine-protein kinase ERECTA"/>
    <property type="match status" value="2"/>
</dbReference>
<dbReference type="Pfam" id="PF00560">
    <property type="entry name" value="LRR_1"/>
    <property type="match status" value="10"/>
</dbReference>
<proteinExistence type="inferred from homology"/>
<evidence type="ECO:0000256" key="10">
    <source>
        <dbReference type="ARBA" id="ARBA00022729"/>
    </source>
</evidence>
<dbReference type="SMART" id="SM00220">
    <property type="entry name" value="S_TKc"/>
    <property type="match status" value="2"/>
</dbReference>
<evidence type="ECO:0000256" key="15">
    <source>
        <dbReference type="ARBA" id="ARBA00022989"/>
    </source>
</evidence>
<keyword evidence="10" id="KW-0732">Signal</keyword>
<name>A0A0E0J5F0_ORYNI</name>
<dbReference type="HOGENOM" id="CLU_231949_0_0_1"/>
<dbReference type="Pfam" id="PF07714">
    <property type="entry name" value="PK_Tyr_Ser-Thr"/>
    <property type="match status" value="2"/>
</dbReference>
<feature type="domain" description="Protein kinase" evidence="23">
    <location>
        <begin position="743"/>
        <end position="993"/>
    </location>
</feature>
<dbReference type="FunFam" id="3.80.10.10:FF:000233">
    <property type="entry name" value="Leucine-rich repeat receptor-like protein kinase TDR"/>
    <property type="match status" value="1"/>
</dbReference>
<dbReference type="SMART" id="SM00369">
    <property type="entry name" value="LRR_TYP"/>
    <property type="match status" value="15"/>
</dbReference>
<evidence type="ECO:0000256" key="16">
    <source>
        <dbReference type="ARBA" id="ARBA00023136"/>
    </source>
</evidence>
<dbReference type="Pfam" id="PF13855">
    <property type="entry name" value="LRR_8"/>
    <property type="match status" value="2"/>
</dbReference>
<keyword evidence="9 22" id="KW-0812">Transmembrane</keyword>
<evidence type="ECO:0000256" key="13">
    <source>
        <dbReference type="ARBA" id="ARBA00022777"/>
    </source>
</evidence>
<evidence type="ECO:0000313" key="24">
    <source>
        <dbReference type="EnsemblPlants" id="ONIVA11G22800.1"/>
    </source>
</evidence>
<feature type="transmembrane region" description="Helical" evidence="22">
    <location>
        <begin position="1065"/>
        <end position="1086"/>
    </location>
</feature>
<dbReference type="eggNOG" id="ENOG502QPYS">
    <property type="taxonomic scope" value="Eukaryota"/>
</dbReference>
<comment type="catalytic activity">
    <reaction evidence="20">
        <text>L-seryl-[protein] + ATP = O-phospho-L-seryl-[protein] + ADP + H(+)</text>
        <dbReference type="Rhea" id="RHEA:17989"/>
        <dbReference type="Rhea" id="RHEA-COMP:9863"/>
        <dbReference type="Rhea" id="RHEA-COMP:11604"/>
        <dbReference type="ChEBI" id="CHEBI:15378"/>
        <dbReference type="ChEBI" id="CHEBI:29999"/>
        <dbReference type="ChEBI" id="CHEBI:30616"/>
        <dbReference type="ChEBI" id="CHEBI:83421"/>
        <dbReference type="ChEBI" id="CHEBI:456216"/>
        <dbReference type="EC" id="2.7.11.1"/>
    </reaction>
</comment>
<evidence type="ECO:0000256" key="3">
    <source>
        <dbReference type="ARBA" id="ARBA00012513"/>
    </source>
</evidence>
<dbReference type="STRING" id="4536.A0A0E0J5F0"/>
<evidence type="ECO:0000256" key="4">
    <source>
        <dbReference type="ARBA" id="ARBA00022475"/>
    </source>
</evidence>
<dbReference type="FunFam" id="3.80.10.10:FF:000470">
    <property type="entry name" value="LRR receptor-like serine/threonine-protein kinase RPK2"/>
    <property type="match status" value="1"/>
</dbReference>
<reference evidence="24" key="1">
    <citation type="submission" date="2015-04" db="UniProtKB">
        <authorList>
            <consortium name="EnsemblPlants"/>
        </authorList>
    </citation>
    <scope>IDENTIFICATION</scope>
    <source>
        <strain evidence="24">SL10</strain>
    </source>
</reference>
<dbReference type="Gene3D" id="3.30.200.20">
    <property type="entry name" value="Phosphorylase Kinase, domain 1"/>
    <property type="match status" value="2"/>
</dbReference>
<evidence type="ECO:0000256" key="17">
    <source>
        <dbReference type="ARBA" id="ARBA00023170"/>
    </source>
</evidence>
<evidence type="ECO:0000256" key="12">
    <source>
        <dbReference type="ARBA" id="ARBA00022741"/>
    </source>
</evidence>
<dbReference type="GO" id="GO:0009653">
    <property type="term" value="P:anatomical structure morphogenesis"/>
    <property type="evidence" value="ECO:0007669"/>
    <property type="project" value="UniProtKB-ARBA"/>
</dbReference>
<dbReference type="GO" id="GO:0004674">
    <property type="term" value="F:protein serine/threonine kinase activity"/>
    <property type="evidence" value="ECO:0007669"/>
    <property type="project" value="UniProtKB-KW"/>
</dbReference>
<dbReference type="InterPro" id="IPR001611">
    <property type="entry name" value="Leu-rich_rpt"/>
</dbReference>
<dbReference type="InterPro" id="IPR011009">
    <property type="entry name" value="Kinase-like_dom_sf"/>
</dbReference>
<dbReference type="GO" id="GO:0009791">
    <property type="term" value="P:post-embryonic development"/>
    <property type="evidence" value="ECO:0007669"/>
    <property type="project" value="UniProtKB-ARBA"/>
</dbReference>
<dbReference type="PANTHER" id="PTHR48056:SF73">
    <property type="entry name" value="LRR RECEPTOR-LIKE SERINE_THREONINE-PROTEIN KINASE EFR"/>
    <property type="match status" value="1"/>
</dbReference>
<dbReference type="PRINTS" id="PR00019">
    <property type="entry name" value="LEURICHRPT"/>
</dbReference>
<keyword evidence="4" id="KW-1003">Cell membrane</keyword>
<dbReference type="Pfam" id="PF08263">
    <property type="entry name" value="LRRNT_2"/>
    <property type="match status" value="2"/>
</dbReference>
<evidence type="ECO:0000256" key="9">
    <source>
        <dbReference type="ARBA" id="ARBA00022692"/>
    </source>
</evidence>
<keyword evidence="16 22" id="KW-0472">Membrane</keyword>
<feature type="transmembrane region" description="Helical" evidence="22">
    <location>
        <begin position="1776"/>
        <end position="1796"/>
    </location>
</feature>
<dbReference type="GO" id="GO:0033612">
    <property type="term" value="F:receptor serine/threonine kinase binding"/>
    <property type="evidence" value="ECO:0007669"/>
    <property type="project" value="TreeGrafter"/>
</dbReference>
<evidence type="ECO:0000259" key="23">
    <source>
        <dbReference type="PROSITE" id="PS50011"/>
    </source>
</evidence>
<dbReference type="InterPro" id="IPR017441">
    <property type="entry name" value="Protein_kinase_ATP_BS"/>
</dbReference>
<comment type="similarity">
    <text evidence="2">Belongs to the protein kinase superfamily. Ser/Thr protein kinase family.</text>
</comment>
<dbReference type="PANTHER" id="PTHR48056">
    <property type="entry name" value="LRR RECEPTOR-LIKE SERINE/THREONINE-PROTEIN KINASE-RELATED"/>
    <property type="match status" value="1"/>
</dbReference>
<keyword evidence="14 21" id="KW-0067">ATP-binding</keyword>
<dbReference type="Gramene" id="ONIVA11G22800.1">
    <property type="protein sequence ID" value="ONIVA11G22800.1"/>
    <property type="gene ID" value="ONIVA11G22800"/>
</dbReference>
<dbReference type="FunFam" id="3.30.200.20:FF:000661">
    <property type="entry name" value="Serine-threonine protein kinase plant-type"/>
    <property type="match status" value="2"/>
</dbReference>
<dbReference type="SUPFAM" id="SSF56112">
    <property type="entry name" value="Protein kinase-like (PK-like)"/>
    <property type="match status" value="2"/>
</dbReference>
<evidence type="ECO:0000256" key="7">
    <source>
        <dbReference type="ARBA" id="ARBA00022614"/>
    </source>
</evidence>
<feature type="transmembrane region" description="Helical" evidence="22">
    <location>
        <begin position="689"/>
        <end position="709"/>
    </location>
</feature>
<dbReference type="Gene3D" id="1.10.510.10">
    <property type="entry name" value="Transferase(Phosphotransferase) domain 1"/>
    <property type="match status" value="2"/>
</dbReference>
<dbReference type="FunFam" id="3.80.10.10:FF:000400">
    <property type="entry name" value="Nuclear pore complex protein NUP107"/>
    <property type="match status" value="2"/>
</dbReference>
<evidence type="ECO:0000256" key="20">
    <source>
        <dbReference type="ARBA" id="ARBA00048679"/>
    </source>
</evidence>
<evidence type="ECO:0000256" key="14">
    <source>
        <dbReference type="ARBA" id="ARBA00022840"/>
    </source>
</evidence>
<dbReference type="GO" id="GO:0005886">
    <property type="term" value="C:plasma membrane"/>
    <property type="evidence" value="ECO:0007669"/>
    <property type="project" value="UniProtKB-SubCell"/>
</dbReference>
<evidence type="ECO:0000313" key="25">
    <source>
        <dbReference type="Proteomes" id="UP000006591"/>
    </source>
</evidence>
<dbReference type="PROSITE" id="PS00107">
    <property type="entry name" value="PROTEIN_KINASE_ATP"/>
    <property type="match status" value="1"/>
</dbReference>
<keyword evidence="18" id="KW-0325">Glycoprotein</keyword>
<dbReference type="SUPFAM" id="SSF52058">
    <property type="entry name" value="L domain-like"/>
    <property type="match status" value="4"/>
</dbReference>
<keyword evidence="13" id="KW-0418">Kinase</keyword>
<evidence type="ECO:0000256" key="19">
    <source>
        <dbReference type="ARBA" id="ARBA00047899"/>
    </source>
</evidence>
<dbReference type="SUPFAM" id="SSF52047">
    <property type="entry name" value="RNI-like"/>
    <property type="match status" value="1"/>
</dbReference>
<keyword evidence="8" id="KW-0808">Transferase</keyword>
<evidence type="ECO:0000256" key="5">
    <source>
        <dbReference type="ARBA" id="ARBA00022527"/>
    </source>
</evidence>
<dbReference type="Proteomes" id="UP000006591">
    <property type="component" value="Chromosome 11"/>
</dbReference>
<reference evidence="24" key="2">
    <citation type="submission" date="2018-04" db="EMBL/GenBank/DDBJ databases">
        <title>OnivRS2 (Oryza nivara Reference Sequence Version 2).</title>
        <authorList>
            <person name="Zhang J."/>
            <person name="Kudrna D."/>
            <person name="Lee S."/>
            <person name="Talag J."/>
            <person name="Rajasekar S."/>
            <person name="Welchert J."/>
            <person name="Hsing Y.-I."/>
            <person name="Wing R.A."/>
        </authorList>
    </citation>
    <scope>NUCLEOTIDE SEQUENCE [LARGE SCALE GENOMIC DNA]</scope>
    <source>
        <strain evidence="24">SL10</strain>
    </source>
</reference>
<feature type="binding site" evidence="21">
    <location>
        <position position="1858"/>
    </location>
    <ligand>
        <name>ATP</name>
        <dbReference type="ChEBI" id="CHEBI:30616"/>
    </ligand>
</feature>
<dbReference type="EC" id="2.7.11.1" evidence="3"/>
<dbReference type="InterPro" id="IPR050647">
    <property type="entry name" value="Plant_LRR-RLKs"/>
</dbReference>
<keyword evidence="17" id="KW-0675">Receptor</keyword>
<dbReference type="PROSITE" id="PS00108">
    <property type="entry name" value="PROTEIN_KINASE_ST"/>
    <property type="match status" value="2"/>
</dbReference>
<evidence type="ECO:0000256" key="2">
    <source>
        <dbReference type="ARBA" id="ARBA00008684"/>
    </source>
</evidence>
<sequence length="2135" mass="231633">MNASPIFRFSAQCLIALGAGPYAMDRTVEQLVNKLTQHHFSVDMALGSPVCIIMSALLLNTLSPVVAAAAASPPGTSKSNGSDSDLAALLAFKGELSDPYNILATNWTAGTPFCRWMGITCSRRQWQRVTGVELPGVPLQGKLSPHIGNLSFLSVLNLTITNLTGSIPDDIGRLHRLELLDLGNNALSGVIPASIGNLTRLGVLRLAVNQLAGPVPPGVFNMSMLGVIALALNGLTGPIPGNESFRLPSLWFFSIDANNFTGPIPQGFAACQQLQVFSLIQNLFEGALPSWLGKLTNLVKLNLGENHFDGGSIPDALSNITMLASLELSTCNLTGTIPADIGKLGKLSDLLIARNQLRGPIPASLGNLSALSRLDLSTNLLDGSVPSTVGSMNSLTYFGDLKFLSALSNCRKLSVLEINSNYFTGNLPDYVGNLSSTLQAFIARRNNISGVLPSTVWNLTSLKYLDLSDNQLHSTISESIMDLEILQWLDLSENSLFGPIPSNIGVLKNVQRLFLGTNQFSGSISMGISNMTKLVKLDLSHNFLSGALPADIGYLKQMNIMDLSSNHFTGILPDSIAQLQMIAYLNLSVNSFQNSIPDSFRVLTSLETLDLSHNNISGTIPEYLANFTVLSSLNLSFNNLHGQIPETGVFSNITLESLVGNSGLCGAVRLGFSPCQTTSPKKNHRIIKYLVPPIIITVGAVACCLYVILKKKVKHQKMSVGMVDMASHQLLSYHELARATNDFSDDNMLDSGSFGEVFKGQLSSGLVVAIKVIHQHMEHAIRSFDTECQVLRKARHRNLIKILNTCSNLDFRALVLEYMPNGSLEALLHSDQRIQLSFLERLDIMLDVSMAMEYLHHEHCEVVLHCDLKPSNVLFDDDMTAHVSDFGIARLLLGDDSSMISASMPGTVRYMAPEYGALGKASRKSDVFSYGIMLLEVFTAKRPTDAMFVGELNIRQWVLQAFPANLVHVIDGQLVQDSSSSTSSIDGFLMPVFELGLLCSSDSPEQRMVMSDVVVTLKKIRKEYVKSIATMGRDENRTAVNDTKINEYATLIIPAVPMHKSSDMALGLLVWIYIVLLIALSTVSAASPPGPSKSNGSETDLAALLAFKAQLSDPLSILGSNWTVGTPFCRWVGVSCSHHRQCVTALDLRDTPLLGELSPQLGNLSFLSILNLTNTGLTGSLPDDIGRLHRLEILELGYNTLSGRIPATIGNLMRLQVLDLQFNSLSGPIPADLQNLNYLIGLIPNNLFNNTHLLTYLNIGNNSLSGPIPGCIGSLPILQTLVLQVNNLTGPVPPAIFNMSTLRALALGLNGLTGPLPGNASFNLPALQWFSITRNDFTGPIPVGLAACQYLQVLGLPNNLFQGAFPPWLGKLTNLNIVSLGGNQLDAGPIPAALGNLTMLSVLDLASCNLTGPIPADIRHLGQLSELHLSMNQLTGPIPASIGNLSALSYLLLMGNMLDGLVPATVGNMNSLRGLNIAENHLQGDLEFLSTVSNCRKLSFLRVDSNYFTGNLPDYVGNLSSTLQSFVVAGNKLGGEIPSTISNLTGLMVLALSDNQFHSTIPESIMEMVNLRWLDLSGNSLAGSVPSNAGMLKNAEKLFLQSNKLSGSIPKDMGNLTRLEHLVLSNNQLSSTVPPSIFHLSSLIQLDLSHNFFSDVLPVDIGNMKQINNIDLSTNRFTGSIPNSIGQLQMISYLNLSVNSFDDSIPDSFEYLANFTILTSLNLSFNNLHGQIPEGGVFTNITLQSLVGNPGLCGVAHLGFSLCQTSHKRNGQMLKYLLLAIFISVGVVACCLYVMIRKKVKHQENPADMVDTINHQLLSYHELAHATNDFSDDNMLGSGSFGKVFKGQLSSGLVVAIKVIHQHLEHAMRSFDTECRVLRMARHRNLIKILNTCSNLDFRALVLQYMPNGSLEALLHSDQRMQLGFLERLDIMLDVSLAMEYLHHEHCEVVLHCDLKPSNVLFDDDMTAHVSDFGIARLLLVDDNSISASIPGTVGYMAPEYGALGKASRKSDVFSYGIMLLEVFTAKRPTDAIFVGELNIRQWVLQAFPANLVHVVDGQLLQDSSSSTSSIDAFLMPVFELGLLCSSDSPEQRMVMSDVVVTLKKIRKEYVKSIATMGRDENQTARLPSSAVKYL</sequence>
<accession>A0A0E0J5F0</accession>
<evidence type="ECO:0000256" key="22">
    <source>
        <dbReference type="SAM" id="Phobius"/>
    </source>
</evidence>
<dbReference type="InterPro" id="IPR000719">
    <property type="entry name" value="Prot_kinase_dom"/>
</dbReference>
<dbReference type="GO" id="GO:0099402">
    <property type="term" value="P:plant organ development"/>
    <property type="evidence" value="ECO:0007669"/>
    <property type="project" value="UniProtKB-ARBA"/>
</dbReference>
<dbReference type="GO" id="GO:0051606">
    <property type="term" value="P:detection of stimulus"/>
    <property type="evidence" value="ECO:0007669"/>
    <property type="project" value="UniProtKB-ARBA"/>
</dbReference>
<evidence type="ECO:0000256" key="1">
    <source>
        <dbReference type="ARBA" id="ARBA00004251"/>
    </source>
</evidence>
<dbReference type="SMART" id="SM00365">
    <property type="entry name" value="LRR_SD22"/>
    <property type="match status" value="9"/>
</dbReference>
<dbReference type="Gene3D" id="3.80.10.10">
    <property type="entry name" value="Ribonuclease Inhibitor"/>
    <property type="match status" value="6"/>
</dbReference>